<keyword evidence="2" id="KW-0732">Signal</keyword>
<evidence type="ECO:0000313" key="3">
    <source>
        <dbReference type="EMBL" id="QYZ70354.1"/>
    </source>
</evidence>
<protein>
    <submittedName>
        <fullName evidence="3">Uncharacterized protein</fullName>
    </submittedName>
</protein>
<sequence length="320" mass="33834">MPNWTKALAVLALVAACDGNPWAVEEEEPLPPGTTDPTASSPITRTEEVDDSGNGFAEGMSYDATTDTFTVDGLAFDGDNVYTRDTAVPSLGPFAVYEAASVFNDPLTGQPIEQFQHKAIYGVDPDGDVSFAIVRTGSYVPYGYGGWIYSRSGGVELPTTGQASYVGNYAALRDFDGRGGLEYATGTMNIAIDFADFNDGNGVQGQVYNRRILDTDGRDITNTVIAALNTEYEASATTLPVMNFKVGPGVTTAAGELSGGISSYVVDNEGNLTQLEDGKYYAVLSGPNAGKVVGVIVVESDDPRFDATVRETGGFILVRE</sequence>
<feature type="chain" id="PRO_5034703830" evidence="2">
    <location>
        <begin position="24"/>
        <end position="320"/>
    </location>
</feature>
<dbReference type="RefSeq" id="WP_220662570.1">
    <property type="nucleotide sequence ID" value="NZ_CP069370.1"/>
</dbReference>
<organism evidence="3 4">
    <name type="scientific">Neotabrizicola shimadae</name>
    <dbReference type="NCBI Taxonomy" id="2807096"/>
    <lineage>
        <taxon>Bacteria</taxon>
        <taxon>Pseudomonadati</taxon>
        <taxon>Pseudomonadota</taxon>
        <taxon>Alphaproteobacteria</taxon>
        <taxon>Rhodobacterales</taxon>
        <taxon>Paracoccaceae</taxon>
        <taxon>Neotabrizicola</taxon>
    </lineage>
</organism>
<dbReference type="AlphaFoldDB" id="A0A8G0ZTW1"/>
<evidence type="ECO:0000313" key="4">
    <source>
        <dbReference type="Proteomes" id="UP000826300"/>
    </source>
</evidence>
<feature type="compositionally biased region" description="Polar residues" evidence="1">
    <location>
        <begin position="35"/>
        <end position="44"/>
    </location>
</feature>
<reference evidence="3" key="1">
    <citation type="submission" date="2021-02" db="EMBL/GenBank/DDBJ databases">
        <title>Rhodobacter shimadae sp. nov., an aerobic anoxygenic phototrophic bacterium isolated from a hot spring.</title>
        <authorList>
            <person name="Muramatsu S."/>
            <person name="Haruta S."/>
            <person name="Hirose S."/>
            <person name="Hanada S."/>
        </authorList>
    </citation>
    <scope>NUCLEOTIDE SEQUENCE</scope>
    <source>
        <strain evidence="3">N10</strain>
    </source>
</reference>
<gene>
    <name evidence="3" type="ORF">JO391_02135</name>
</gene>
<name>A0A8G0ZTW1_9RHOB</name>
<dbReference type="Gene3D" id="2.40.160.90">
    <property type="match status" value="1"/>
</dbReference>
<keyword evidence="4" id="KW-1185">Reference proteome</keyword>
<evidence type="ECO:0000256" key="1">
    <source>
        <dbReference type="SAM" id="MobiDB-lite"/>
    </source>
</evidence>
<dbReference type="KEGG" id="nsm:JO391_02135"/>
<dbReference type="PROSITE" id="PS51257">
    <property type="entry name" value="PROKAR_LIPOPROTEIN"/>
    <property type="match status" value="1"/>
</dbReference>
<dbReference type="EMBL" id="CP069370">
    <property type="protein sequence ID" value="QYZ70354.1"/>
    <property type="molecule type" value="Genomic_DNA"/>
</dbReference>
<accession>A0A8G0ZTW1</accession>
<proteinExistence type="predicted"/>
<feature type="signal peptide" evidence="2">
    <location>
        <begin position="1"/>
        <end position="23"/>
    </location>
</feature>
<dbReference type="Proteomes" id="UP000826300">
    <property type="component" value="Chromosome"/>
</dbReference>
<evidence type="ECO:0000256" key="2">
    <source>
        <dbReference type="SAM" id="SignalP"/>
    </source>
</evidence>
<feature type="region of interest" description="Disordered" evidence="1">
    <location>
        <begin position="23"/>
        <end position="58"/>
    </location>
</feature>